<accession>A0AAV8VNR9</accession>
<protein>
    <submittedName>
        <fullName evidence="1">Uncharacterized protein</fullName>
    </submittedName>
</protein>
<keyword evidence="2" id="KW-1185">Reference proteome</keyword>
<dbReference type="EMBL" id="JANEYG010000053">
    <property type="protein sequence ID" value="KAJ8915476.1"/>
    <property type="molecule type" value="Genomic_DNA"/>
</dbReference>
<gene>
    <name evidence="1" type="ORF">NQ315_003239</name>
</gene>
<reference evidence="1 2" key="1">
    <citation type="journal article" date="2023" name="Insect Mol. Biol.">
        <title>Genome sequencing provides insights into the evolution of gene families encoding plant cell wall-degrading enzymes in longhorned beetles.</title>
        <authorList>
            <person name="Shin N.R."/>
            <person name="Okamura Y."/>
            <person name="Kirsch R."/>
            <person name="Pauchet Y."/>
        </authorList>
    </citation>
    <scope>NUCLEOTIDE SEQUENCE [LARGE SCALE GENOMIC DNA]</scope>
    <source>
        <strain evidence="1">EAD_L_NR</strain>
    </source>
</reference>
<dbReference type="AlphaFoldDB" id="A0AAV8VNR9"/>
<evidence type="ECO:0000313" key="1">
    <source>
        <dbReference type="EMBL" id="KAJ8915476.1"/>
    </source>
</evidence>
<evidence type="ECO:0000313" key="2">
    <source>
        <dbReference type="Proteomes" id="UP001159042"/>
    </source>
</evidence>
<organism evidence="1 2">
    <name type="scientific">Exocentrus adspersus</name>
    <dbReference type="NCBI Taxonomy" id="1586481"/>
    <lineage>
        <taxon>Eukaryota</taxon>
        <taxon>Metazoa</taxon>
        <taxon>Ecdysozoa</taxon>
        <taxon>Arthropoda</taxon>
        <taxon>Hexapoda</taxon>
        <taxon>Insecta</taxon>
        <taxon>Pterygota</taxon>
        <taxon>Neoptera</taxon>
        <taxon>Endopterygota</taxon>
        <taxon>Coleoptera</taxon>
        <taxon>Polyphaga</taxon>
        <taxon>Cucujiformia</taxon>
        <taxon>Chrysomeloidea</taxon>
        <taxon>Cerambycidae</taxon>
        <taxon>Lamiinae</taxon>
        <taxon>Acanthocinini</taxon>
        <taxon>Exocentrus</taxon>
    </lineage>
</organism>
<dbReference type="Proteomes" id="UP001159042">
    <property type="component" value="Unassembled WGS sequence"/>
</dbReference>
<comment type="caution">
    <text evidence="1">The sequence shown here is derived from an EMBL/GenBank/DDBJ whole genome shotgun (WGS) entry which is preliminary data.</text>
</comment>
<name>A0AAV8VNR9_9CUCU</name>
<proteinExistence type="predicted"/>
<sequence>MNSVAKVPKDIAQYLGLPEPSKYTVNGGGDIIQLKKHVGWKSTSVAEGYIDESLTNKITTSEKILGPTMIRKSPIFVEAKTSENIPIDPPLETSSEILIRNCENCTFTFHIVNNQKNDSS</sequence>